<feature type="transmembrane region" description="Helical" evidence="6">
    <location>
        <begin position="772"/>
        <end position="791"/>
    </location>
</feature>
<reference evidence="7" key="2">
    <citation type="submission" date="2020-09" db="EMBL/GenBank/DDBJ databases">
        <authorList>
            <person name="Sun Q."/>
            <person name="Zhou Y."/>
        </authorList>
    </citation>
    <scope>NUCLEOTIDE SEQUENCE</scope>
    <source>
        <strain evidence="7">CGMCC 1.12997</strain>
    </source>
</reference>
<gene>
    <name evidence="7" type="ORF">GCM10011585_28280</name>
</gene>
<keyword evidence="8" id="KW-1185">Reference proteome</keyword>
<feature type="transmembrane region" description="Helical" evidence="6">
    <location>
        <begin position="523"/>
        <end position="544"/>
    </location>
</feature>
<comment type="subcellular location">
    <subcellularLocation>
        <location evidence="1">Cell membrane</location>
        <topology evidence="1">Multi-pass membrane protein</topology>
    </subcellularLocation>
</comment>
<evidence type="ECO:0000256" key="4">
    <source>
        <dbReference type="ARBA" id="ARBA00022989"/>
    </source>
</evidence>
<keyword evidence="2" id="KW-1003">Cell membrane</keyword>
<feature type="transmembrane region" description="Helical" evidence="6">
    <location>
        <begin position="714"/>
        <end position="732"/>
    </location>
</feature>
<dbReference type="Proteomes" id="UP000647241">
    <property type="component" value="Unassembled WGS sequence"/>
</dbReference>
<keyword evidence="5 6" id="KW-0472">Membrane</keyword>
<evidence type="ECO:0000256" key="6">
    <source>
        <dbReference type="SAM" id="Phobius"/>
    </source>
</evidence>
<dbReference type="PANTHER" id="PTHR33529:SF6">
    <property type="entry name" value="YJGP_YJGQ FAMILY PERMEASE"/>
    <property type="match status" value="1"/>
</dbReference>
<keyword evidence="4 6" id="KW-1133">Transmembrane helix</keyword>
<evidence type="ECO:0000256" key="2">
    <source>
        <dbReference type="ARBA" id="ARBA00022475"/>
    </source>
</evidence>
<dbReference type="GO" id="GO:0015920">
    <property type="term" value="P:lipopolysaccharide transport"/>
    <property type="evidence" value="ECO:0007669"/>
    <property type="project" value="TreeGrafter"/>
</dbReference>
<protein>
    <recommendedName>
        <fullName evidence="9">Lipopolysaccharide export system permease protein LptF</fullName>
    </recommendedName>
</protein>
<feature type="transmembrane region" description="Helical" evidence="6">
    <location>
        <begin position="739"/>
        <end position="760"/>
    </location>
</feature>
<proteinExistence type="predicted"/>
<feature type="transmembrane region" description="Helical" evidence="6">
    <location>
        <begin position="12"/>
        <end position="29"/>
    </location>
</feature>
<sequence length="795" mass="87837">MRIFTRYILREVTSYALLGGTLFTFVLFMRDLGKILELVVRESASIGQVFLVFAYTLPSAITYTIPMAVLVGILLGLSRLASDSEITAMRASGMGAMSFVRIVSIVAVVALGLGLFNSLYLGPRASAGLLQLGDTLKSSQASFEVQPRVFYEDFRNYVLYIQNVKPAAGAALWDHVFLADLTQPATPHITTAERAIVVAGTPGTADAQTIRLHMIDGGQHETTANNPNQYNIITFSSTDIPIETEAPPDTHLGRVDTPILALPLRELWHRSNQAGVPENLARSYRIEFHKRFSYPFACLVLMLVGVPLGLSSKRGGKSTGFVLTILLVFIYYFLSSVGVAFAKNGKLSPFLGVWGANFIFTGAGIILLYQMSRGNLALGIFSSIGGSINKLYARLISRGGNESIASNLTPDIATTLRRFRRTFRIQFPLLLDDYVMREYAANFALILSSFSALSIIFTFFELIGDIFRNRTPLFTVGEYLLNLIPFILYNVTPLCALVAVLVTFGALSRSSEITAMKATGISLYRIITPVLIVTLMISAGLFAFDELYLPAANRRQEALLSVIKDKPAQTFLRPDRKWISGQTTDSGQPSRIFYYQFFDADKNVFANLSVFEFEPHSFALQRRIFASSARWDPRVNRWIFDDGWQRTFAGETVASYQPFTVATFPEIREQPGYFKKENIPSQEMSYGELSRYISDLKQSGFDTTRLSVQLNRKVAYPLITLVMAILAIPFSLSMGKKGSLTGIATAIGLAIAYWVVAGVFEAMGNVSTLPPLLAAWSPDLLFGIAGTYLLLRSST</sequence>
<evidence type="ECO:0000256" key="3">
    <source>
        <dbReference type="ARBA" id="ARBA00022692"/>
    </source>
</evidence>
<evidence type="ECO:0000313" key="8">
    <source>
        <dbReference type="Proteomes" id="UP000647241"/>
    </source>
</evidence>
<feature type="transmembrane region" description="Helical" evidence="6">
    <location>
        <begin position="98"/>
        <end position="121"/>
    </location>
</feature>
<organism evidence="7 8">
    <name type="scientific">Edaphobacter dinghuensis</name>
    <dbReference type="NCBI Taxonomy" id="1560005"/>
    <lineage>
        <taxon>Bacteria</taxon>
        <taxon>Pseudomonadati</taxon>
        <taxon>Acidobacteriota</taxon>
        <taxon>Terriglobia</taxon>
        <taxon>Terriglobales</taxon>
        <taxon>Acidobacteriaceae</taxon>
        <taxon>Edaphobacter</taxon>
    </lineage>
</organism>
<accession>A0A917M928</accession>
<dbReference type="GO" id="GO:0043190">
    <property type="term" value="C:ATP-binding cassette (ABC) transporter complex"/>
    <property type="evidence" value="ECO:0007669"/>
    <property type="project" value="TreeGrafter"/>
</dbReference>
<dbReference type="RefSeq" id="WP_188554837.1">
    <property type="nucleotide sequence ID" value="NZ_BMGT01000003.1"/>
</dbReference>
<keyword evidence="3 6" id="KW-0812">Transmembrane</keyword>
<dbReference type="InterPro" id="IPR005495">
    <property type="entry name" value="LptG/LptF_permease"/>
</dbReference>
<evidence type="ECO:0000313" key="7">
    <source>
        <dbReference type="EMBL" id="GGG82968.1"/>
    </source>
</evidence>
<feature type="transmembrane region" description="Helical" evidence="6">
    <location>
        <begin position="480"/>
        <end position="502"/>
    </location>
</feature>
<feature type="transmembrane region" description="Helical" evidence="6">
    <location>
        <begin position="439"/>
        <end position="460"/>
    </location>
</feature>
<dbReference type="Pfam" id="PF03739">
    <property type="entry name" value="LptF_LptG"/>
    <property type="match status" value="2"/>
</dbReference>
<feature type="transmembrane region" description="Helical" evidence="6">
    <location>
        <begin position="347"/>
        <end position="369"/>
    </location>
</feature>
<evidence type="ECO:0000256" key="5">
    <source>
        <dbReference type="ARBA" id="ARBA00023136"/>
    </source>
</evidence>
<dbReference type="EMBL" id="BMGT01000003">
    <property type="protein sequence ID" value="GGG82968.1"/>
    <property type="molecule type" value="Genomic_DNA"/>
</dbReference>
<feature type="transmembrane region" description="Helical" evidence="6">
    <location>
        <begin position="322"/>
        <end position="341"/>
    </location>
</feature>
<feature type="transmembrane region" description="Helical" evidence="6">
    <location>
        <begin position="49"/>
        <end position="77"/>
    </location>
</feature>
<dbReference type="AlphaFoldDB" id="A0A917M928"/>
<evidence type="ECO:0000256" key="1">
    <source>
        <dbReference type="ARBA" id="ARBA00004651"/>
    </source>
</evidence>
<evidence type="ECO:0008006" key="9">
    <source>
        <dbReference type="Google" id="ProtNLM"/>
    </source>
</evidence>
<comment type="caution">
    <text evidence="7">The sequence shown here is derived from an EMBL/GenBank/DDBJ whole genome shotgun (WGS) entry which is preliminary data.</text>
</comment>
<reference evidence="7" key="1">
    <citation type="journal article" date="2014" name="Int. J. Syst. Evol. Microbiol.">
        <title>Complete genome sequence of Corynebacterium casei LMG S-19264T (=DSM 44701T), isolated from a smear-ripened cheese.</title>
        <authorList>
            <consortium name="US DOE Joint Genome Institute (JGI-PGF)"/>
            <person name="Walter F."/>
            <person name="Albersmeier A."/>
            <person name="Kalinowski J."/>
            <person name="Ruckert C."/>
        </authorList>
    </citation>
    <scope>NUCLEOTIDE SEQUENCE</scope>
    <source>
        <strain evidence="7">CGMCC 1.12997</strain>
    </source>
</reference>
<dbReference type="PANTHER" id="PTHR33529">
    <property type="entry name" value="SLR0882 PROTEIN-RELATED"/>
    <property type="match status" value="1"/>
</dbReference>
<feature type="transmembrane region" description="Helical" evidence="6">
    <location>
        <begin position="292"/>
        <end position="310"/>
    </location>
</feature>
<name>A0A917M928_9BACT</name>